<dbReference type="RefSeq" id="WP_202889345.1">
    <property type="nucleotide sequence ID" value="NZ_BAAARR010000020.1"/>
</dbReference>
<organism evidence="2 3">
    <name type="scientific">Actinopolymorpha rutila</name>
    <dbReference type="NCBI Taxonomy" id="446787"/>
    <lineage>
        <taxon>Bacteria</taxon>
        <taxon>Bacillati</taxon>
        <taxon>Actinomycetota</taxon>
        <taxon>Actinomycetes</taxon>
        <taxon>Propionibacteriales</taxon>
        <taxon>Actinopolymorphaceae</taxon>
        <taxon>Actinopolymorpha</taxon>
    </lineage>
</organism>
<evidence type="ECO:0000313" key="3">
    <source>
        <dbReference type="Proteomes" id="UP000579605"/>
    </source>
</evidence>
<evidence type="ECO:0008006" key="4">
    <source>
        <dbReference type="Google" id="ProtNLM"/>
    </source>
</evidence>
<name>A0A852ZFY8_9ACTN</name>
<dbReference type="AlphaFoldDB" id="A0A852ZFY8"/>
<evidence type="ECO:0000313" key="2">
    <source>
        <dbReference type="EMBL" id="NYH91075.1"/>
    </source>
</evidence>
<comment type="caution">
    <text evidence="2">The sequence shown here is derived from an EMBL/GenBank/DDBJ whole genome shotgun (WGS) entry which is preliminary data.</text>
</comment>
<dbReference type="Proteomes" id="UP000579605">
    <property type="component" value="Unassembled WGS sequence"/>
</dbReference>
<protein>
    <recommendedName>
        <fullName evidence="4">Peptidase propeptide and YPEB domain-containing protein</fullName>
    </recommendedName>
</protein>
<sequence length="252" mass="27073">MAAVVALLASILWVGVGAYGHAGASGPGAPGYGRMHDHGWMHGDDHGWMHGDDHGWMHRMHGPGYGMMYLTPGTGPVADMAAARRAAQRAAGPLGLRVGEIMQFSNGYYAEFLTSTGRRATEVLIDPSGAVHIEYGPAMMWNTTYGMNMMMRPGGMPGDMPPGPPGTGSTTASVSPSQARRLADLWLQQHQTGLRAGDPEAFPGYYTLHTQRGDRIVGMLSVNAQSGAVWYHTWHGQFLRTQEPARTSAKGR</sequence>
<gene>
    <name evidence="2" type="ORF">F4554_003713</name>
</gene>
<accession>A0A852ZFY8</accession>
<dbReference type="EMBL" id="JACBZH010000001">
    <property type="protein sequence ID" value="NYH91075.1"/>
    <property type="molecule type" value="Genomic_DNA"/>
</dbReference>
<reference evidence="2 3" key="1">
    <citation type="submission" date="2020-07" db="EMBL/GenBank/DDBJ databases">
        <title>Sequencing the genomes of 1000 actinobacteria strains.</title>
        <authorList>
            <person name="Klenk H.-P."/>
        </authorList>
    </citation>
    <scope>NUCLEOTIDE SEQUENCE [LARGE SCALE GENOMIC DNA]</scope>
    <source>
        <strain evidence="2 3">DSM 18448</strain>
    </source>
</reference>
<evidence type="ECO:0000256" key="1">
    <source>
        <dbReference type="SAM" id="MobiDB-lite"/>
    </source>
</evidence>
<keyword evidence="3" id="KW-1185">Reference proteome</keyword>
<feature type="region of interest" description="Disordered" evidence="1">
    <location>
        <begin position="156"/>
        <end position="175"/>
    </location>
</feature>
<proteinExistence type="predicted"/>